<keyword evidence="3" id="KW-1185">Reference proteome</keyword>
<protein>
    <submittedName>
        <fullName evidence="2">Uncharacterized protein</fullName>
    </submittedName>
</protein>
<name>A0A2P5FYX0_TREOI</name>
<evidence type="ECO:0000313" key="3">
    <source>
        <dbReference type="Proteomes" id="UP000237000"/>
    </source>
</evidence>
<organism evidence="2 3">
    <name type="scientific">Trema orientale</name>
    <name type="common">Charcoal tree</name>
    <name type="synonym">Celtis orientalis</name>
    <dbReference type="NCBI Taxonomy" id="63057"/>
    <lineage>
        <taxon>Eukaryota</taxon>
        <taxon>Viridiplantae</taxon>
        <taxon>Streptophyta</taxon>
        <taxon>Embryophyta</taxon>
        <taxon>Tracheophyta</taxon>
        <taxon>Spermatophyta</taxon>
        <taxon>Magnoliopsida</taxon>
        <taxon>eudicotyledons</taxon>
        <taxon>Gunneridae</taxon>
        <taxon>Pentapetalae</taxon>
        <taxon>rosids</taxon>
        <taxon>fabids</taxon>
        <taxon>Rosales</taxon>
        <taxon>Cannabaceae</taxon>
        <taxon>Trema</taxon>
    </lineage>
</organism>
<reference evidence="3" key="1">
    <citation type="submission" date="2016-06" db="EMBL/GenBank/DDBJ databases">
        <title>Parallel loss of symbiosis genes in relatives of nitrogen-fixing non-legume Parasponia.</title>
        <authorList>
            <person name="Van Velzen R."/>
            <person name="Holmer R."/>
            <person name="Bu F."/>
            <person name="Rutten L."/>
            <person name="Van Zeijl A."/>
            <person name="Liu W."/>
            <person name="Santuari L."/>
            <person name="Cao Q."/>
            <person name="Sharma T."/>
            <person name="Shen D."/>
            <person name="Roswanjaya Y."/>
            <person name="Wardhani T."/>
            <person name="Kalhor M.S."/>
            <person name="Jansen J."/>
            <person name="Van den Hoogen J."/>
            <person name="Gungor B."/>
            <person name="Hartog M."/>
            <person name="Hontelez J."/>
            <person name="Verver J."/>
            <person name="Yang W.-C."/>
            <person name="Schijlen E."/>
            <person name="Repin R."/>
            <person name="Schilthuizen M."/>
            <person name="Schranz E."/>
            <person name="Heidstra R."/>
            <person name="Miyata K."/>
            <person name="Fedorova E."/>
            <person name="Kohlen W."/>
            <person name="Bisseling T."/>
            <person name="Smit S."/>
            <person name="Geurts R."/>
        </authorList>
    </citation>
    <scope>NUCLEOTIDE SEQUENCE [LARGE SCALE GENOMIC DNA]</scope>
    <source>
        <strain evidence="3">cv. RG33-2</strain>
    </source>
</reference>
<feature type="compositionally biased region" description="Basic and acidic residues" evidence="1">
    <location>
        <begin position="49"/>
        <end position="64"/>
    </location>
</feature>
<dbReference type="Proteomes" id="UP000237000">
    <property type="component" value="Unassembled WGS sequence"/>
</dbReference>
<evidence type="ECO:0000313" key="2">
    <source>
        <dbReference type="EMBL" id="POO02992.1"/>
    </source>
</evidence>
<dbReference type="InParanoid" id="A0A2P5FYX0"/>
<evidence type="ECO:0000256" key="1">
    <source>
        <dbReference type="SAM" id="MobiDB-lite"/>
    </source>
</evidence>
<comment type="caution">
    <text evidence="2">The sequence shown here is derived from an EMBL/GenBank/DDBJ whole genome shotgun (WGS) entry which is preliminary data.</text>
</comment>
<dbReference type="EMBL" id="JXTC01000003">
    <property type="protein sequence ID" value="POO02992.1"/>
    <property type="molecule type" value="Genomic_DNA"/>
</dbReference>
<sequence>MDSKLDEVSNPGWHRLINYLSTLVDEDGLIAEGEVEVFLGGERERRRIDGAREDGEAIGRKEPLPDGVGLGDRPKEGGHQTEAARVPRSGERDYILYAPFWQLIKINCFRHNPIPKKKKKMEKTDFSDGDREIS</sequence>
<feature type="non-terminal residue" evidence="2">
    <location>
        <position position="134"/>
    </location>
</feature>
<gene>
    <name evidence="2" type="ORF">TorRG33x02_010530</name>
</gene>
<proteinExistence type="predicted"/>
<dbReference type="AlphaFoldDB" id="A0A2P5FYX0"/>
<accession>A0A2P5FYX0</accession>
<feature type="region of interest" description="Disordered" evidence="1">
    <location>
        <begin position="49"/>
        <end position="88"/>
    </location>
</feature>